<organism evidence="2 3">
    <name type="scientific">Antribacter soli</name>
    <dbReference type="NCBI Taxonomy" id="2910976"/>
    <lineage>
        <taxon>Bacteria</taxon>
        <taxon>Bacillati</taxon>
        <taxon>Actinomycetota</taxon>
        <taxon>Actinomycetes</taxon>
        <taxon>Micrococcales</taxon>
        <taxon>Promicromonosporaceae</taxon>
        <taxon>Antribacter</taxon>
    </lineage>
</organism>
<dbReference type="AlphaFoldDB" id="A0AA41QE60"/>
<evidence type="ECO:0000313" key="3">
    <source>
        <dbReference type="Proteomes" id="UP001165405"/>
    </source>
</evidence>
<dbReference type="PANTHER" id="PTHR43162:SF1">
    <property type="entry name" value="PRESTALK A DIFFERENTIATION PROTEIN A"/>
    <property type="match status" value="1"/>
</dbReference>
<dbReference type="EMBL" id="JAKGSG010000021">
    <property type="protein sequence ID" value="MCF4120477.1"/>
    <property type="molecule type" value="Genomic_DNA"/>
</dbReference>
<dbReference type="Gene3D" id="3.90.25.10">
    <property type="entry name" value="UDP-galactose 4-epimerase, domain 1"/>
    <property type="match status" value="1"/>
</dbReference>
<dbReference type="SUPFAM" id="SSF51735">
    <property type="entry name" value="NAD(P)-binding Rossmann-fold domains"/>
    <property type="match status" value="1"/>
</dbReference>
<dbReference type="Proteomes" id="UP001165405">
    <property type="component" value="Unassembled WGS sequence"/>
</dbReference>
<dbReference type="InterPro" id="IPR036291">
    <property type="entry name" value="NAD(P)-bd_dom_sf"/>
</dbReference>
<sequence length="289" mass="30984">MARTTRDGLVAVTGAGGRLGSRLAFRLAAEGARQRLVVTDRRRTPHLTDGRPLPETEVAVCPPDDLVALKAAFVGADSVFLVGGRNSEAAVAAATEARVRRVVLVSQAGADRHAIATGARDLWHAEERLKASGLAWTILRTSVFHSYLPEAVHNDVLRAPCADGRVASVAHDDVADAATAVLLDERAHVHDRATYLLTGPEALTLAEAAEVIGRTAGRAVTYEPQTVQQAYRNWGRLARSDLEAWVTCCAAIAAGVYEEIGDTVERLASRPARSLAAWLDDYPAEWALR</sequence>
<evidence type="ECO:0000259" key="1">
    <source>
        <dbReference type="Pfam" id="PF13460"/>
    </source>
</evidence>
<proteinExistence type="predicted"/>
<protein>
    <submittedName>
        <fullName evidence="2">NAD(P)H-binding protein</fullName>
    </submittedName>
</protein>
<evidence type="ECO:0000313" key="2">
    <source>
        <dbReference type="EMBL" id="MCF4120477.1"/>
    </source>
</evidence>
<gene>
    <name evidence="2" type="ORF">L1785_05760</name>
</gene>
<dbReference type="InterPro" id="IPR051604">
    <property type="entry name" value="Ergot_Alk_Oxidoreductase"/>
</dbReference>
<name>A0AA41QE60_9MICO</name>
<keyword evidence="3" id="KW-1185">Reference proteome</keyword>
<dbReference type="RefSeq" id="WP_236088246.1">
    <property type="nucleotide sequence ID" value="NZ_JAKGSG010000021.1"/>
</dbReference>
<dbReference type="Pfam" id="PF13460">
    <property type="entry name" value="NAD_binding_10"/>
    <property type="match status" value="1"/>
</dbReference>
<dbReference type="Gene3D" id="3.40.50.720">
    <property type="entry name" value="NAD(P)-binding Rossmann-like Domain"/>
    <property type="match status" value="1"/>
</dbReference>
<dbReference type="InterPro" id="IPR016040">
    <property type="entry name" value="NAD(P)-bd_dom"/>
</dbReference>
<accession>A0AA41QE60</accession>
<comment type="caution">
    <text evidence="2">The sequence shown here is derived from an EMBL/GenBank/DDBJ whole genome shotgun (WGS) entry which is preliminary data.</text>
</comment>
<feature type="domain" description="NAD(P)-binding" evidence="1">
    <location>
        <begin position="14"/>
        <end position="184"/>
    </location>
</feature>
<reference evidence="2" key="1">
    <citation type="submission" date="2022-01" db="EMBL/GenBank/DDBJ databases">
        <title>Antribacter sp. nov., isolated from Guizhou of China.</title>
        <authorList>
            <person name="Chengliang C."/>
            <person name="Ya Z."/>
        </authorList>
    </citation>
    <scope>NUCLEOTIDE SEQUENCE</scope>
    <source>
        <strain evidence="2">KLBMP 9083</strain>
    </source>
</reference>
<dbReference type="PANTHER" id="PTHR43162">
    <property type="match status" value="1"/>
</dbReference>